<protein>
    <submittedName>
        <fullName evidence="5">Gamma-glutamyltransferase</fullName>
    </submittedName>
</protein>
<keyword evidence="2" id="KW-0808">Transferase</keyword>
<evidence type="ECO:0000256" key="1">
    <source>
        <dbReference type="ARBA" id="ARBA00009381"/>
    </source>
</evidence>
<dbReference type="Gene3D" id="3.60.20.40">
    <property type="match status" value="1"/>
</dbReference>
<reference evidence="6" key="1">
    <citation type="journal article" date="2019" name="Int. J. Syst. Evol. Microbiol.">
        <title>The Global Catalogue of Microorganisms (GCM) 10K type strain sequencing project: providing services to taxonomists for standard genome sequencing and annotation.</title>
        <authorList>
            <consortium name="The Broad Institute Genomics Platform"/>
            <consortium name="The Broad Institute Genome Sequencing Center for Infectious Disease"/>
            <person name="Wu L."/>
            <person name="Ma J."/>
        </authorList>
    </citation>
    <scope>NUCLEOTIDE SEQUENCE [LARGE SCALE GENOMIC DNA]</scope>
    <source>
        <strain evidence="6">JCM 13595</strain>
    </source>
</reference>
<dbReference type="EMBL" id="BAAAMN010000008">
    <property type="protein sequence ID" value="GAA2028117.1"/>
    <property type="molecule type" value="Genomic_DNA"/>
</dbReference>
<gene>
    <name evidence="5" type="primary">ggt</name>
    <name evidence="5" type="ORF">GCM10009720_04860</name>
</gene>
<dbReference type="InterPro" id="IPR043137">
    <property type="entry name" value="GGT_ssub_C"/>
</dbReference>
<dbReference type="PANTHER" id="PTHR43199">
    <property type="entry name" value="GLUTATHIONE HYDROLASE"/>
    <property type="match status" value="1"/>
</dbReference>
<dbReference type="SUPFAM" id="SSF56235">
    <property type="entry name" value="N-terminal nucleophile aminohydrolases (Ntn hydrolases)"/>
    <property type="match status" value="1"/>
</dbReference>
<dbReference type="Gene3D" id="1.10.246.130">
    <property type="match status" value="1"/>
</dbReference>
<sequence length="501" mass="52351">MAAAHPDAADAGVEILESGGNAVDAAIATSFAISVVEPYASGIGGGGSTVLAGPGMEPVGYDYREMVAVDGSIPASGTGVPGMVDGMATLHEQYGSMEWAELLQPAIELADEGFEVTELLAQRIVSDYGPASTAGLNHFHTGPDRPLQQGDTLVQQELADTLRTLAQDGPEAMYTGSIAEQLTQVDGLDAETLANYETEDAQPVSGSFGDYEFVSAAPPLPGAAIVQQLQIAESLGAADAEPGSVEYIDHLSNAWQTANQSVSDHIGDPDFVDVPVDELTDAESNANIAEPAAAIEPEDGTGDRAEIEAGNTTHLTVVDSDGLTVSMTNTLTSFWGSSDSEYVGGFFLNDQLSRFEAIDTESNQPEAGRKSVSWSAPSLVLDDEDRVVMGIGTPGGHQIPNILNSVLVPWALQDASLQEAIDAPRHSLQDGVLALEGEPSQEVADLIGQRGWEAQVTTRADAVFGSVQALEIDYDDGSVTGAVDSRRDADMEIIDAGTDEE</sequence>
<comment type="similarity">
    <text evidence="1">Belongs to the gamma-glutamyltransferase family.</text>
</comment>
<proteinExistence type="inferred from homology"/>
<evidence type="ECO:0000256" key="3">
    <source>
        <dbReference type="ARBA" id="ARBA00022801"/>
    </source>
</evidence>
<evidence type="ECO:0000256" key="4">
    <source>
        <dbReference type="ARBA" id="ARBA00023145"/>
    </source>
</evidence>
<evidence type="ECO:0000313" key="5">
    <source>
        <dbReference type="EMBL" id="GAA2028117.1"/>
    </source>
</evidence>
<keyword evidence="4" id="KW-0865">Zymogen</keyword>
<dbReference type="PANTHER" id="PTHR43199:SF1">
    <property type="entry name" value="GLUTATHIONE HYDROLASE PROENZYME"/>
    <property type="match status" value="1"/>
</dbReference>
<dbReference type="InterPro" id="IPR043138">
    <property type="entry name" value="GGT_lsub"/>
</dbReference>
<dbReference type="InterPro" id="IPR029055">
    <property type="entry name" value="Ntn_hydrolases_N"/>
</dbReference>
<comment type="caution">
    <text evidence="5">The sequence shown here is derived from an EMBL/GenBank/DDBJ whole genome shotgun (WGS) entry which is preliminary data.</text>
</comment>
<keyword evidence="6" id="KW-1185">Reference proteome</keyword>
<keyword evidence="3" id="KW-0378">Hydrolase</keyword>
<dbReference type="InterPro" id="IPR051792">
    <property type="entry name" value="GGT_bact"/>
</dbReference>
<organism evidence="5 6">
    <name type="scientific">Yaniella flava</name>
    <dbReference type="NCBI Taxonomy" id="287930"/>
    <lineage>
        <taxon>Bacteria</taxon>
        <taxon>Bacillati</taxon>
        <taxon>Actinomycetota</taxon>
        <taxon>Actinomycetes</taxon>
        <taxon>Micrococcales</taxon>
        <taxon>Micrococcaceae</taxon>
        <taxon>Yaniella</taxon>
    </lineage>
</organism>
<dbReference type="Pfam" id="PF01019">
    <property type="entry name" value="G_glu_transpept"/>
    <property type="match status" value="1"/>
</dbReference>
<accession>A0ABP5FMC1</accession>
<dbReference type="Proteomes" id="UP001501461">
    <property type="component" value="Unassembled WGS sequence"/>
</dbReference>
<name>A0ABP5FMC1_9MICC</name>
<dbReference type="PRINTS" id="PR01210">
    <property type="entry name" value="GGTRANSPTASE"/>
</dbReference>
<evidence type="ECO:0000313" key="6">
    <source>
        <dbReference type="Proteomes" id="UP001501461"/>
    </source>
</evidence>
<evidence type="ECO:0000256" key="2">
    <source>
        <dbReference type="ARBA" id="ARBA00022679"/>
    </source>
</evidence>